<reference evidence="2" key="1">
    <citation type="submission" date="2023-06" db="EMBL/GenBank/DDBJ databases">
        <title>WGS-Sequencing of Streptomyces ficellus isolate 21 collected from sand in Gara Djebilet Iron Mine in Algeria.</title>
        <authorList>
            <person name="Zegers G.P."/>
            <person name="Gomez A."/>
            <person name="Gueddou A."/>
            <person name="Zahara A.F."/>
            <person name="Worth M."/>
            <person name="Sevigny J.L."/>
            <person name="Tisa L."/>
        </authorList>
    </citation>
    <scope>NUCLEOTIDE SEQUENCE</scope>
    <source>
        <strain evidence="2">AS11</strain>
    </source>
</reference>
<proteinExistence type="predicted"/>
<organism evidence="2 3">
    <name type="scientific">Streptomyces ficellus</name>
    <dbReference type="NCBI Taxonomy" id="1977088"/>
    <lineage>
        <taxon>Bacteria</taxon>
        <taxon>Bacillati</taxon>
        <taxon>Actinomycetota</taxon>
        <taxon>Actinomycetes</taxon>
        <taxon>Kitasatosporales</taxon>
        <taxon>Streptomycetaceae</taxon>
        <taxon>Streptomyces</taxon>
    </lineage>
</organism>
<keyword evidence="3" id="KW-1185">Reference proteome</keyword>
<name>A0ABT7Z3N9_9ACTN</name>
<comment type="caution">
    <text evidence="2">The sequence shown here is derived from an EMBL/GenBank/DDBJ whole genome shotgun (WGS) entry which is preliminary data.</text>
</comment>
<dbReference type="Proteomes" id="UP001174050">
    <property type="component" value="Unassembled WGS sequence"/>
</dbReference>
<gene>
    <name evidence="2" type="ORF">QWM81_08565</name>
</gene>
<dbReference type="InterPro" id="IPR045925">
    <property type="entry name" value="DUF6344"/>
</dbReference>
<keyword evidence="1" id="KW-0732">Signal</keyword>
<feature type="signal peptide" evidence="1">
    <location>
        <begin position="1"/>
        <end position="32"/>
    </location>
</feature>
<evidence type="ECO:0000313" key="3">
    <source>
        <dbReference type="Proteomes" id="UP001174050"/>
    </source>
</evidence>
<dbReference type="RefSeq" id="WP_290111106.1">
    <property type="nucleotide sequence ID" value="NZ_JAUEPL010000008.1"/>
</dbReference>
<accession>A0ABT7Z3N9</accession>
<evidence type="ECO:0000313" key="2">
    <source>
        <dbReference type="EMBL" id="MDN3294099.1"/>
    </source>
</evidence>
<evidence type="ECO:0000256" key="1">
    <source>
        <dbReference type="SAM" id="SignalP"/>
    </source>
</evidence>
<sequence length="116" mass="12044">MAAVKVTQFWTAVFSLLSAVLAALGLKRTATATTAATAVQITATAVQGQAVRTRRPHAPAEPVHAAAVRERSLPPTIKQRIRAEAHGASPSVRHVPALGFATTATTDLDLDLALTA</sequence>
<feature type="chain" id="PRO_5046981452" evidence="1">
    <location>
        <begin position="33"/>
        <end position="116"/>
    </location>
</feature>
<protein>
    <submittedName>
        <fullName evidence="2">DUF6344 domain-containing protein</fullName>
    </submittedName>
</protein>
<dbReference type="Pfam" id="PF19871">
    <property type="entry name" value="DUF6344"/>
    <property type="match status" value="1"/>
</dbReference>
<dbReference type="EMBL" id="JAUEPL010000008">
    <property type="protein sequence ID" value="MDN3294099.1"/>
    <property type="molecule type" value="Genomic_DNA"/>
</dbReference>